<evidence type="ECO:0000256" key="9">
    <source>
        <dbReference type="ARBA" id="ARBA00023306"/>
    </source>
</evidence>
<feature type="binding site" evidence="11">
    <location>
        <begin position="113"/>
        <end position="119"/>
    </location>
    <ligand>
        <name>ATP</name>
        <dbReference type="ChEBI" id="CHEBI:30616"/>
    </ligand>
</feature>
<feature type="binding site" evidence="11">
    <location>
        <position position="190"/>
    </location>
    <ligand>
        <name>UDP-N-acetyl-alpha-D-muramoyl-L-alanyl-D-glutamate</name>
        <dbReference type="ChEBI" id="CHEBI:83900"/>
    </ligand>
</feature>
<dbReference type="Gene3D" id="3.40.1390.10">
    <property type="entry name" value="MurE/MurF, N-terminal domain"/>
    <property type="match status" value="1"/>
</dbReference>
<evidence type="ECO:0000256" key="12">
    <source>
        <dbReference type="RuleBase" id="RU004135"/>
    </source>
</evidence>
<evidence type="ECO:0000256" key="4">
    <source>
        <dbReference type="ARBA" id="ARBA00022618"/>
    </source>
</evidence>
<comment type="caution">
    <text evidence="11">Lacks conserved residue(s) required for the propagation of feature annotation.</text>
</comment>
<feature type="domain" description="Mur ligase N-terminal catalytic" evidence="13">
    <location>
        <begin position="27"/>
        <end position="99"/>
    </location>
</feature>
<dbReference type="InterPro" id="IPR005761">
    <property type="entry name" value="UDP-N-AcMur-Glu-dNH2Pim_ligase"/>
</dbReference>
<dbReference type="Gene3D" id="3.90.190.20">
    <property type="entry name" value="Mur ligase, C-terminal domain"/>
    <property type="match status" value="1"/>
</dbReference>
<evidence type="ECO:0000256" key="8">
    <source>
        <dbReference type="ARBA" id="ARBA00022984"/>
    </source>
</evidence>
<dbReference type="InterPro" id="IPR035911">
    <property type="entry name" value="MurE/MurF_N"/>
</dbReference>
<feature type="domain" description="Mur ligase central" evidence="15">
    <location>
        <begin position="111"/>
        <end position="314"/>
    </location>
</feature>
<dbReference type="InterPro" id="IPR036565">
    <property type="entry name" value="Mur-like_cat_sf"/>
</dbReference>
<dbReference type="Proteomes" id="UP000525298">
    <property type="component" value="Unassembled WGS sequence"/>
</dbReference>
<dbReference type="EC" id="6.3.2.13" evidence="11"/>
<comment type="catalytic activity">
    <reaction evidence="11">
        <text>UDP-N-acetyl-alpha-D-muramoyl-L-alanyl-D-glutamate + meso-2,6-diaminopimelate + ATP = UDP-N-acetyl-alpha-D-muramoyl-L-alanyl-gamma-D-glutamyl-meso-2,6-diaminopimelate + ADP + phosphate + H(+)</text>
        <dbReference type="Rhea" id="RHEA:23676"/>
        <dbReference type="ChEBI" id="CHEBI:15378"/>
        <dbReference type="ChEBI" id="CHEBI:30616"/>
        <dbReference type="ChEBI" id="CHEBI:43474"/>
        <dbReference type="ChEBI" id="CHEBI:57791"/>
        <dbReference type="ChEBI" id="CHEBI:83900"/>
        <dbReference type="ChEBI" id="CHEBI:83905"/>
        <dbReference type="ChEBI" id="CHEBI:456216"/>
        <dbReference type="EC" id="6.3.2.13"/>
    </reaction>
</comment>
<dbReference type="SUPFAM" id="SSF53244">
    <property type="entry name" value="MurD-like peptide ligases, peptide-binding domain"/>
    <property type="match status" value="1"/>
</dbReference>
<feature type="binding site" evidence="11">
    <location>
        <position position="35"/>
    </location>
    <ligand>
        <name>UDP-N-acetyl-alpha-D-muramoyl-L-alanyl-D-glutamate</name>
        <dbReference type="ChEBI" id="CHEBI:83900"/>
    </ligand>
</feature>
<evidence type="ECO:0000259" key="14">
    <source>
        <dbReference type="Pfam" id="PF02875"/>
    </source>
</evidence>
<feature type="binding site" evidence="11">
    <location>
        <position position="478"/>
    </location>
    <ligand>
        <name>meso-2,6-diaminopimelate</name>
        <dbReference type="ChEBI" id="CHEBI:57791"/>
    </ligand>
</feature>
<dbReference type="Pfam" id="PF08245">
    <property type="entry name" value="Mur_ligase_M"/>
    <property type="match status" value="1"/>
</dbReference>
<comment type="caution">
    <text evidence="16">The sequence shown here is derived from an EMBL/GenBank/DDBJ whole genome shotgun (WGS) entry which is preliminary data.</text>
</comment>
<keyword evidence="11" id="KW-0460">Magnesium</keyword>
<keyword evidence="4 11" id="KW-0132">Cell division</keyword>
<dbReference type="GO" id="GO:0008765">
    <property type="term" value="F:UDP-N-acetylmuramoylalanyl-D-glutamate-2,6-diaminopimelate ligase activity"/>
    <property type="evidence" value="ECO:0007669"/>
    <property type="project" value="UniProtKB-UniRule"/>
</dbReference>
<dbReference type="HAMAP" id="MF_00208">
    <property type="entry name" value="MurE"/>
    <property type="match status" value="1"/>
</dbReference>
<comment type="similarity">
    <text evidence="1 11">Belongs to the MurCDEF family. MurE subfamily.</text>
</comment>
<name>A0A7W0C8K0_9BACT</name>
<dbReference type="SUPFAM" id="SSF63418">
    <property type="entry name" value="MurE/MurF N-terminal domain"/>
    <property type="match status" value="1"/>
</dbReference>
<feature type="modified residue" description="N6-carboxylysine" evidence="11">
    <location>
        <position position="222"/>
    </location>
</feature>
<reference evidence="16 17" key="1">
    <citation type="submission" date="2020-07" db="EMBL/GenBank/DDBJ databases">
        <title>Genomic Encyclopedia of Type Strains, Phase IV (KMG-IV): sequencing the most valuable type-strain genomes for metagenomic binning, comparative biology and taxonomic classification.</title>
        <authorList>
            <person name="Goeker M."/>
        </authorList>
    </citation>
    <scope>NUCLEOTIDE SEQUENCE [LARGE SCALE GENOMIC DNA]</scope>
    <source>
        <strain evidence="16 17">DSM 17721</strain>
    </source>
</reference>
<evidence type="ECO:0000259" key="15">
    <source>
        <dbReference type="Pfam" id="PF08245"/>
    </source>
</evidence>
<dbReference type="GO" id="GO:0008360">
    <property type="term" value="P:regulation of cell shape"/>
    <property type="evidence" value="ECO:0007669"/>
    <property type="project" value="UniProtKB-KW"/>
</dbReference>
<evidence type="ECO:0000313" key="17">
    <source>
        <dbReference type="Proteomes" id="UP000525298"/>
    </source>
</evidence>
<evidence type="ECO:0000256" key="7">
    <source>
        <dbReference type="ARBA" id="ARBA00022960"/>
    </source>
</evidence>
<keyword evidence="17" id="KW-1185">Reference proteome</keyword>
<keyword evidence="7 11" id="KW-0133">Cell shape</keyword>
<keyword evidence="10 11" id="KW-0961">Cell wall biogenesis/degradation</keyword>
<evidence type="ECO:0000313" key="16">
    <source>
        <dbReference type="EMBL" id="MBA2881131.1"/>
    </source>
</evidence>
<feature type="binding site" evidence="11">
    <location>
        <begin position="409"/>
        <end position="412"/>
    </location>
    <ligand>
        <name>meso-2,6-diaminopimelate</name>
        <dbReference type="ChEBI" id="CHEBI:57791"/>
    </ligand>
</feature>
<dbReference type="InterPro" id="IPR004101">
    <property type="entry name" value="Mur_ligase_C"/>
</dbReference>
<keyword evidence="5 11" id="KW-0547">Nucleotide-binding</keyword>
<keyword evidence="6 11" id="KW-0067">ATP-binding</keyword>
<dbReference type="UniPathway" id="UPA00219"/>
<comment type="function">
    <text evidence="11">Catalyzes the addition of meso-diaminopimelic acid to the nucleotide precursor UDP-N-acetylmuramoyl-L-alanyl-D-glutamate (UMAG) in the biosynthesis of bacterial cell-wall peptidoglycan.</text>
</comment>
<evidence type="ECO:0000256" key="1">
    <source>
        <dbReference type="ARBA" id="ARBA00005898"/>
    </source>
</evidence>
<comment type="pathway">
    <text evidence="11 12">Cell wall biogenesis; peptidoglycan biosynthesis.</text>
</comment>
<dbReference type="SUPFAM" id="SSF53623">
    <property type="entry name" value="MurD-like peptide ligases, catalytic domain"/>
    <property type="match status" value="1"/>
</dbReference>
<dbReference type="InterPro" id="IPR036615">
    <property type="entry name" value="Mur_ligase_C_dom_sf"/>
</dbReference>
<evidence type="ECO:0000256" key="11">
    <source>
        <dbReference type="HAMAP-Rule" id="MF_00208"/>
    </source>
</evidence>
<feature type="binding site" evidence="11">
    <location>
        <position position="474"/>
    </location>
    <ligand>
        <name>meso-2,6-diaminopimelate</name>
        <dbReference type="ChEBI" id="CHEBI:57791"/>
    </ligand>
</feature>
<keyword evidence="3 11" id="KW-0436">Ligase</keyword>
<keyword evidence="9 11" id="KW-0131">Cell cycle</keyword>
<dbReference type="EMBL" id="JACDUS010000003">
    <property type="protein sequence ID" value="MBA2881131.1"/>
    <property type="molecule type" value="Genomic_DNA"/>
</dbReference>
<dbReference type="Pfam" id="PF02875">
    <property type="entry name" value="Mur_ligase_C"/>
    <property type="match status" value="1"/>
</dbReference>
<dbReference type="GO" id="GO:0000287">
    <property type="term" value="F:magnesium ion binding"/>
    <property type="evidence" value="ECO:0007669"/>
    <property type="project" value="UniProtKB-UniRule"/>
</dbReference>
<dbReference type="AlphaFoldDB" id="A0A7W0C8K0"/>
<dbReference type="Pfam" id="PF01225">
    <property type="entry name" value="Mur_ligase"/>
    <property type="match status" value="1"/>
</dbReference>
<keyword evidence="2 11" id="KW-0963">Cytoplasm</keyword>
<dbReference type="GO" id="GO:0051301">
    <property type="term" value="P:cell division"/>
    <property type="evidence" value="ECO:0007669"/>
    <property type="project" value="UniProtKB-KW"/>
</dbReference>
<evidence type="ECO:0000256" key="5">
    <source>
        <dbReference type="ARBA" id="ARBA00022741"/>
    </source>
</evidence>
<dbReference type="GO" id="GO:0005524">
    <property type="term" value="F:ATP binding"/>
    <property type="evidence" value="ECO:0007669"/>
    <property type="project" value="UniProtKB-UniRule"/>
</dbReference>
<comment type="subcellular location">
    <subcellularLocation>
        <location evidence="11 12">Cytoplasm</location>
    </subcellularLocation>
</comment>
<proteinExistence type="inferred from homology"/>
<evidence type="ECO:0000259" key="13">
    <source>
        <dbReference type="Pfam" id="PF01225"/>
    </source>
</evidence>
<dbReference type="NCBIfam" id="NF001124">
    <property type="entry name" value="PRK00139.1-2"/>
    <property type="match status" value="1"/>
</dbReference>
<organism evidence="16 17">
    <name type="scientific">Desulfosalsimonas propionicica</name>
    <dbReference type="NCBI Taxonomy" id="332175"/>
    <lineage>
        <taxon>Bacteria</taxon>
        <taxon>Pseudomonadati</taxon>
        <taxon>Thermodesulfobacteriota</taxon>
        <taxon>Desulfobacteria</taxon>
        <taxon>Desulfobacterales</taxon>
        <taxon>Desulfosalsimonadaceae</taxon>
        <taxon>Desulfosalsimonas</taxon>
    </lineage>
</organism>
<sequence length="513" mass="55972">MKLSTLMAAVNAGQGADDRQQEIQEVEITGIQYRSDRVSPGDLFVALPGQSRDGHDFVEDAAARGAAAVVTRKSMNLNIPVLVVRDARDALAKAAARFYDHPSEKLTLIGITGTNGKTTTAMLLEHMLRRSGLPTGMIGTINYHYEGKSFKSRLTTPEASDLQHILANMAAAGVSHVIMEASSHGVALQRVAGCRFSLGIFTNLSQDHLDFHGNMEAYWEAKKAFFTRYLREPGSVAVINTDDKKGRELADILGQKRCIRTGLGNGSRVYPSGLSFDQHGIYGRLHLQSASFPFHSPLAGQFNLENILCAAAAAEVMGIAPRAICEAIETFSMVPGRLERIPNTLDRHVFVDFSHTPAALKNVLLTLREIIPGRIICVFGCGGDRDRGKRPQMGEIVARYADLAVVTSDNPRTEEPGDIIVDIVKGIHDARQLPPLQVGPEFEQGSFTVEPDRKKAIRLGIRASHPGDAVLIAGKGHETYQIIGHQTLAFDDRLEAQQVLAWEMDDVADTLDH</sequence>
<dbReference type="GO" id="GO:0004326">
    <property type="term" value="F:tetrahydrofolylpolyglutamate synthase activity"/>
    <property type="evidence" value="ECO:0007669"/>
    <property type="project" value="InterPro"/>
</dbReference>
<dbReference type="NCBIfam" id="NF001126">
    <property type="entry name" value="PRK00139.1-4"/>
    <property type="match status" value="1"/>
</dbReference>
<dbReference type="PANTHER" id="PTHR23135:SF4">
    <property type="entry name" value="UDP-N-ACETYLMURAMOYL-L-ALANYL-D-GLUTAMATE--2,6-DIAMINOPIMELATE LIGASE MURE HOMOLOG, CHLOROPLASTIC"/>
    <property type="match status" value="1"/>
</dbReference>
<dbReference type="GO" id="GO:0071555">
    <property type="term" value="P:cell wall organization"/>
    <property type="evidence" value="ECO:0007669"/>
    <property type="project" value="UniProtKB-KW"/>
</dbReference>
<dbReference type="PANTHER" id="PTHR23135">
    <property type="entry name" value="MUR LIGASE FAMILY MEMBER"/>
    <property type="match status" value="1"/>
</dbReference>
<evidence type="ECO:0000256" key="10">
    <source>
        <dbReference type="ARBA" id="ARBA00023316"/>
    </source>
</evidence>
<dbReference type="PROSITE" id="PS01011">
    <property type="entry name" value="FOLYLPOLYGLU_SYNT_1"/>
    <property type="match status" value="1"/>
</dbReference>
<feature type="binding site" evidence="11">
    <location>
        <position position="385"/>
    </location>
    <ligand>
        <name>meso-2,6-diaminopimelate</name>
        <dbReference type="ChEBI" id="CHEBI:57791"/>
    </ligand>
</feature>
<dbReference type="InterPro" id="IPR018109">
    <property type="entry name" value="Folylpolyglutamate_synth_CS"/>
</dbReference>
<evidence type="ECO:0000256" key="2">
    <source>
        <dbReference type="ARBA" id="ARBA00022490"/>
    </source>
</evidence>
<dbReference type="GO" id="GO:0005737">
    <property type="term" value="C:cytoplasm"/>
    <property type="evidence" value="ECO:0007669"/>
    <property type="project" value="UniProtKB-SubCell"/>
</dbReference>
<feature type="domain" description="Mur ligase C-terminal" evidence="14">
    <location>
        <begin position="336"/>
        <end position="476"/>
    </location>
</feature>
<keyword evidence="8 11" id="KW-0573">Peptidoglycan synthesis</keyword>
<dbReference type="GO" id="GO:0009252">
    <property type="term" value="P:peptidoglycan biosynthetic process"/>
    <property type="evidence" value="ECO:0007669"/>
    <property type="project" value="UniProtKB-UniRule"/>
</dbReference>
<dbReference type="RefSeq" id="WP_181550785.1">
    <property type="nucleotide sequence ID" value="NZ_JACDUS010000003.1"/>
</dbReference>
<evidence type="ECO:0000256" key="6">
    <source>
        <dbReference type="ARBA" id="ARBA00022840"/>
    </source>
</evidence>
<comment type="cofactor">
    <cofactor evidence="11">
        <name>Mg(2+)</name>
        <dbReference type="ChEBI" id="CHEBI:18420"/>
    </cofactor>
</comment>
<feature type="short sequence motif" description="Meso-diaminopimelate recognition motif" evidence="11">
    <location>
        <begin position="409"/>
        <end position="412"/>
    </location>
</feature>
<comment type="PTM">
    <text evidence="11">Carboxylation is probably crucial for Mg(2+) binding and, consequently, for the gamma-phosphate positioning of ATP.</text>
</comment>
<dbReference type="Gene3D" id="3.40.1190.10">
    <property type="entry name" value="Mur-like, catalytic domain"/>
    <property type="match status" value="1"/>
</dbReference>
<protein>
    <recommendedName>
        <fullName evidence="11">UDP-N-acetylmuramoyl-L-alanyl-D-glutamate--2,6-diaminopimelate ligase</fullName>
        <ecNumber evidence="11">6.3.2.13</ecNumber>
    </recommendedName>
    <alternativeName>
        <fullName evidence="11">Meso-A2pm-adding enzyme</fullName>
    </alternativeName>
    <alternativeName>
        <fullName evidence="11">Meso-diaminopimelate-adding enzyme</fullName>
    </alternativeName>
    <alternativeName>
        <fullName evidence="11">UDP-MurNAc-L-Ala-D-Glu:meso-diaminopimelate ligase</fullName>
    </alternativeName>
    <alternativeName>
        <fullName evidence="11">UDP-MurNAc-tripeptide synthetase</fullName>
    </alternativeName>
    <alternativeName>
        <fullName evidence="11">UDP-N-acetylmuramyl-tripeptide synthetase</fullName>
    </alternativeName>
</protein>
<feature type="binding site" evidence="11">
    <location>
        <position position="182"/>
    </location>
    <ligand>
        <name>UDP-N-acetyl-alpha-D-muramoyl-L-alanyl-D-glutamate</name>
        <dbReference type="ChEBI" id="CHEBI:83900"/>
    </ligand>
</feature>
<dbReference type="NCBIfam" id="TIGR01085">
    <property type="entry name" value="murE"/>
    <property type="match status" value="1"/>
</dbReference>
<evidence type="ECO:0000256" key="3">
    <source>
        <dbReference type="ARBA" id="ARBA00022598"/>
    </source>
</evidence>
<accession>A0A7W0C8K0</accession>
<feature type="binding site" evidence="11">
    <location>
        <begin position="155"/>
        <end position="156"/>
    </location>
    <ligand>
        <name>UDP-N-acetyl-alpha-D-muramoyl-L-alanyl-D-glutamate</name>
        <dbReference type="ChEBI" id="CHEBI:83900"/>
    </ligand>
</feature>
<gene>
    <name evidence="11" type="primary">murE</name>
    <name evidence="16" type="ORF">HNR65_001457</name>
</gene>
<dbReference type="InterPro" id="IPR013221">
    <property type="entry name" value="Mur_ligase_cen"/>
</dbReference>
<dbReference type="InterPro" id="IPR000713">
    <property type="entry name" value="Mur_ligase_N"/>
</dbReference>